<dbReference type="InterPro" id="IPR002035">
    <property type="entry name" value="VWF_A"/>
</dbReference>
<dbReference type="InterPro" id="IPR016187">
    <property type="entry name" value="CTDL_fold"/>
</dbReference>
<protein>
    <recommendedName>
        <fullName evidence="5">C-type lectin</fullName>
    </recommendedName>
</protein>
<dbReference type="Pfam" id="PF00092">
    <property type="entry name" value="VWA"/>
    <property type="match status" value="1"/>
</dbReference>
<feature type="domain" description="VWFA" evidence="2">
    <location>
        <begin position="64"/>
        <end position="218"/>
    </location>
</feature>
<feature type="domain" description="C-type lectin" evidence="1">
    <location>
        <begin position="259"/>
        <end position="377"/>
    </location>
</feature>
<dbReference type="Gene3D" id="3.10.100.10">
    <property type="entry name" value="Mannose-Binding Protein A, subunit A"/>
    <property type="match status" value="1"/>
</dbReference>
<dbReference type="PROSITE" id="PS50041">
    <property type="entry name" value="C_TYPE_LECTIN_2"/>
    <property type="match status" value="1"/>
</dbReference>
<name>A0AAN5CMS3_9BILA</name>
<organism evidence="3 4">
    <name type="scientific">Pristionchus mayeri</name>
    <dbReference type="NCBI Taxonomy" id="1317129"/>
    <lineage>
        <taxon>Eukaryota</taxon>
        <taxon>Metazoa</taxon>
        <taxon>Ecdysozoa</taxon>
        <taxon>Nematoda</taxon>
        <taxon>Chromadorea</taxon>
        <taxon>Rhabditida</taxon>
        <taxon>Rhabditina</taxon>
        <taxon>Diplogasteromorpha</taxon>
        <taxon>Diplogasteroidea</taxon>
        <taxon>Neodiplogasteridae</taxon>
        <taxon>Pristionchus</taxon>
    </lineage>
</organism>
<dbReference type="Proteomes" id="UP001328107">
    <property type="component" value="Unassembled WGS sequence"/>
</dbReference>
<feature type="non-terminal residue" evidence="3">
    <location>
        <position position="385"/>
    </location>
</feature>
<dbReference type="PROSITE" id="PS50234">
    <property type="entry name" value="VWFA"/>
    <property type="match status" value="1"/>
</dbReference>
<evidence type="ECO:0008006" key="5">
    <source>
        <dbReference type="Google" id="ProtNLM"/>
    </source>
</evidence>
<dbReference type="CDD" id="cd00037">
    <property type="entry name" value="CLECT"/>
    <property type="match status" value="1"/>
</dbReference>
<evidence type="ECO:0000313" key="4">
    <source>
        <dbReference type="Proteomes" id="UP001328107"/>
    </source>
</evidence>
<dbReference type="EMBL" id="BTRK01000004">
    <property type="protein sequence ID" value="GMR47316.1"/>
    <property type="molecule type" value="Genomic_DNA"/>
</dbReference>
<proteinExistence type="predicted"/>
<dbReference type="InterPro" id="IPR036465">
    <property type="entry name" value="vWFA_dom_sf"/>
</dbReference>
<evidence type="ECO:0000259" key="2">
    <source>
        <dbReference type="PROSITE" id="PS50234"/>
    </source>
</evidence>
<comment type="caution">
    <text evidence="3">The sequence shown here is derived from an EMBL/GenBank/DDBJ whole genome shotgun (WGS) entry which is preliminary data.</text>
</comment>
<evidence type="ECO:0000259" key="1">
    <source>
        <dbReference type="PROSITE" id="PS50041"/>
    </source>
</evidence>
<keyword evidence="4" id="KW-1185">Reference proteome</keyword>
<reference evidence="4" key="1">
    <citation type="submission" date="2022-10" db="EMBL/GenBank/DDBJ databases">
        <title>Genome assembly of Pristionchus species.</title>
        <authorList>
            <person name="Yoshida K."/>
            <person name="Sommer R.J."/>
        </authorList>
    </citation>
    <scope>NUCLEOTIDE SEQUENCE [LARGE SCALE GENOMIC DNA]</scope>
    <source>
        <strain evidence="4">RS5460</strain>
    </source>
</reference>
<dbReference type="PANTHER" id="PTHR31024:SF3">
    <property type="entry name" value="C-TYPE LECTIN-RELATED"/>
    <property type="match status" value="1"/>
</dbReference>
<dbReference type="SMART" id="SM00327">
    <property type="entry name" value="VWA"/>
    <property type="match status" value="1"/>
</dbReference>
<feature type="non-terminal residue" evidence="3">
    <location>
        <position position="1"/>
    </location>
</feature>
<dbReference type="Gene3D" id="3.40.50.410">
    <property type="entry name" value="von Willebrand factor, type A domain"/>
    <property type="match status" value="1"/>
</dbReference>
<dbReference type="InterPro" id="IPR001304">
    <property type="entry name" value="C-type_lectin-like"/>
</dbReference>
<dbReference type="SUPFAM" id="SSF56436">
    <property type="entry name" value="C-type lectin-like"/>
    <property type="match status" value="1"/>
</dbReference>
<sequence length="385" mass="42101">WDNLDNLIIDISLGEAIPLIAPTTPKAKPAGPGEVDANGYCGCGMDYVNFDTDGTWQTTDIWIDLIFILDISEGMRSGVKQASSLIEQIVAFFETDPSAPLYTRVGVITMADIPTVIYNLNMTSDDDLRSVKVADGVYHFDMTAAFKSASDMFNDGNATNRGDRRHARQAIYYISNSDPDEIDDGVKQFKTSGGTVIVNDFTEEGQGVSPKLKEIASDGYYSQDLKSYLNTYPLLCQVNCFCYKFDPYTGEDGDPIVPAKGGCYQANQAGVTFSFAQKDCKGTQNGKISSPDNKDKEFFLTSMASAVLGPKQPFWIGYSSDGSKWTFEDKSSNPWTDFAPGENINNGVQCAYQIQSGGFDSIWHANNCKAPYPSVCEMAPCSVGY</sequence>
<dbReference type="SMART" id="SM00034">
    <property type="entry name" value="CLECT"/>
    <property type="match status" value="1"/>
</dbReference>
<dbReference type="Pfam" id="PF00059">
    <property type="entry name" value="Lectin_C"/>
    <property type="match status" value="1"/>
</dbReference>
<dbReference type="SUPFAM" id="SSF53300">
    <property type="entry name" value="vWA-like"/>
    <property type="match status" value="1"/>
</dbReference>
<dbReference type="InterPro" id="IPR016186">
    <property type="entry name" value="C-type_lectin-like/link_sf"/>
</dbReference>
<evidence type="ECO:0000313" key="3">
    <source>
        <dbReference type="EMBL" id="GMR47316.1"/>
    </source>
</evidence>
<dbReference type="AlphaFoldDB" id="A0AAN5CMS3"/>
<accession>A0AAN5CMS3</accession>
<gene>
    <name evidence="3" type="ORF">PMAYCL1PPCAC_17511</name>
</gene>
<dbReference type="PANTHER" id="PTHR31024">
    <property type="entry name" value="C-TYPE LECTIN"/>
    <property type="match status" value="1"/>
</dbReference>